<dbReference type="InterPro" id="IPR003765">
    <property type="entry name" value="NO3_reductase_chaperone_NarJ"/>
</dbReference>
<dbReference type="AlphaFoldDB" id="K0UBV3"/>
<accession>K0UBV3</accession>
<evidence type="ECO:0000313" key="2">
    <source>
        <dbReference type="EMBL" id="EJZ04797.1"/>
    </source>
</evidence>
<dbReference type="RefSeq" id="WP_003931188.1">
    <property type="nucleotide sequence ID" value="NZ_JH814692.1"/>
</dbReference>
<dbReference type="Gene3D" id="1.10.3480.10">
    <property type="entry name" value="TorD-like"/>
    <property type="match status" value="1"/>
</dbReference>
<dbReference type="PANTHER" id="PTHR43680:SF2">
    <property type="entry name" value="NITRATE REDUCTASE MOLYBDENUM COFACTOR ASSEMBLY CHAPERONE NARJ"/>
    <property type="match status" value="1"/>
</dbReference>
<dbReference type="NCBIfam" id="TIGR00684">
    <property type="entry name" value="narJ"/>
    <property type="match status" value="1"/>
</dbReference>
<keyword evidence="3" id="KW-1185">Reference proteome</keyword>
<proteinExistence type="predicted"/>
<evidence type="ECO:0000256" key="1">
    <source>
        <dbReference type="ARBA" id="ARBA00023063"/>
    </source>
</evidence>
<comment type="caution">
    <text evidence="2">The sequence shown here is derived from an EMBL/GenBank/DDBJ whole genome shotgun (WGS) entry which is preliminary data.</text>
</comment>
<dbReference type="GO" id="GO:0042128">
    <property type="term" value="P:nitrate assimilation"/>
    <property type="evidence" value="ECO:0007669"/>
    <property type="project" value="UniProtKB-KW"/>
</dbReference>
<dbReference type="GO" id="GO:0016530">
    <property type="term" value="F:metallochaperone activity"/>
    <property type="evidence" value="ECO:0007669"/>
    <property type="project" value="TreeGrafter"/>
</dbReference>
<dbReference type="HOGENOM" id="CLU_084469_1_0_11"/>
<reference evidence="2 3" key="1">
    <citation type="journal article" date="2012" name="J. Bacteriol.">
        <title>Complete Genome Sequence of Mycobacterium vaccae Type Strain ATCC 25954.</title>
        <authorList>
            <person name="Ho Y.S."/>
            <person name="Adroub S.A."/>
            <person name="Abadi M."/>
            <person name="Al Alwan B."/>
            <person name="Alkhateeb R."/>
            <person name="Gao G."/>
            <person name="Ragab A."/>
            <person name="Ali S."/>
            <person name="van Soolingen D."/>
            <person name="Bitter W."/>
            <person name="Pain A."/>
            <person name="Abdallah A.M."/>
        </authorList>
    </citation>
    <scope>NUCLEOTIDE SEQUENCE [LARGE SCALE GENOMIC DNA]</scope>
    <source>
        <strain evidence="2 3">ATCC 25954</strain>
    </source>
</reference>
<dbReference type="PANTHER" id="PTHR43680">
    <property type="entry name" value="NITRATE REDUCTASE MOLYBDENUM COFACTOR ASSEMBLY CHAPERONE"/>
    <property type="match status" value="1"/>
</dbReference>
<evidence type="ECO:0000313" key="3">
    <source>
        <dbReference type="Proteomes" id="UP000006072"/>
    </source>
</evidence>
<dbReference type="InterPro" id="IPR020945">
    <property type="entry name" value="DMSO/NO3_reduct_chaperone"/>
</dbReference>
<dbReference type="eggNOG" id="COG2180">
    <property type="taxonomic scope" value="Bacteria"/>
</dbReference>
<organism evidence="2 3">
    <name type="scientific">Mycolicibacterium vaccae ATCC 25954</name>
    <dbReference type="NCBI Taxonomy" id="1194972"/>
    <lineage>
        <taxon>Bacteria</taxon>
        <taxon>Bacillati</taxon>
        <taxon>Actinomycetota</taxon>
        <taxon>Actinomycetes</taxon>
        <taxon>Mycobacteriales</taxon>
        <taxon>Mycobacteriaceae</taxon>
        <taxon>Mycolicibacterium</taxon>
    </lineage>
</organism>
<protein>
    <submittedName>
        <fullName evidence="2">Nitrate reductase molybdenum cofactor assembly chaperone</fullName>
    </submittedName>
</protein>
<name>K0UBV3_MYCVA</name>
<dbReference type="Proteomes" id="UP000006072">
    <property type="component" value="Unassembled WGS sequence"/>
</dbReference>
<dbReference type="EMBL" id="ALQA01000100">
    <property type="protein sequence ID" value="EJZ04797.1"/>
    <property type="molecule type" value="Genomic_DNA"/>
</dbReference>
<keyword evidence="1" id="KW-0534">Nitrate assimilation</keyword>
<dbReference type="InterPro" id="IPR036411">
    <property type="entry name" value="TorD-like_sf"/>
</dbReference>
<dbReference type="PATRIC" id="fig|1194972.3.peg.5467"/>
<dbReference type="Pfam" id="PF02613">
    <property type="entry name" value="Nitrate_red_del"/>
    <property type="match status" value="1"/>
</dbReference>
<dbReference type="SUPFAM" id="SSF89155">
    <property type="entry name" value="TorD-like"/>
    <property type="match status" value="1"/>
</dbReference>
<gene>
    <name evidence="2" type="ORF">MVAC_27504</name>
</gene>
<dbReference type="GO" id="GO:0051131">
    <property type="term" value="P:chaperone-mediated protein complex assembly"/>
    <property type="evidence" value="ECO:0007669"/>
    <property type="project" value="InterPro"/>
</dbReference>
<dbReference type="GO" id="GO:0051082">
    <property type="term" value="F:unfolded protein binding"/>
    <property type="evidence" value="ECO:0007669"/>
    <property type="project" value="InterPro"/>
</dbReference>
<sequence>MRLRKRSPLADRLAWQCASLLLSYPRPGQLDSAAELLRHAEGAAAEQLTITHRALRGIDLMTAAQQYVATFDMRRRATMYLTYWTAGDTRNRGRAMLEFADAYRRAGVVMPDGEAPDHLPVVLEFAATVDPEAGRRLLGEHRVALEVLFQALVDAESPYAPAVRAVLSTLRAATDGDLRRARRLAAEGPPAEAVGLQPFTLTVPPRRADTDPRGGALT</sequence>